<accession>A0ABX1XBP3</accession>
<dbReference type="RefSeq" id="WP_171631400.1">
    <property type="nucleotide sequence ID" value="NZ_WHNY01000044.1"/>
</dbReference>
<protein>
    <recommendedName>
        <fullName evidence="4">Mannosylglycerate hydrolase MGH1-like glycoside hydrolase domain-containing protein</fullName>
    </recommendedName>
</protein>
<evidence type="ECO:0000256" key="1">
    <source>
        <dbReference type="ARBA" id="ARBA00010833"/>
    </source>
</evidence>
<comment type="similarity">
    <text evidence="1">Belongs to the glycosyl hydrolase 63 family.</text>
</comment>
<keyword evidence="3" id="KW-0326">Glycosidase</keyword>
<organism evidence="5 6">
    <name type="scientific">Paenibacillus plantarum</name>
    <dbReference type="NCBI Taxonomy" id="2654975"/>
    <lineage>
        <taxon>Bacteria</taxon>
        <taxon>Bacillati</taxon>
        <taxon>Bacillota</taxon>
        <taxon>Bacilli</taxon>
        <taxon>Bacillales</taxon>
        <taxon>Paenibacillaceae</taxon>
        <taxon>Paenibacillus</taxon>
    </lineage>
</organism>
<dbReference type="PANTHER" id="PTHR10412:SF11">
    <property type="entry name" value="MANNOSYL-OLIGOSACCHARIDE GLUCOSIDASE"/>
    <property type="match status" value="1"/>
</dbReference>
<reference evidence="5 6" key="1">
    <citation type="submission" date="2019-10" db="EMBL/GenBank/DDBJ databases">
        <title>Description of Paenibacillus humi sp. nov.</title>
        <authorList>
            <person name="Carlier A."/>
            <person name="Qi S."/>
        </authorList>
    </citation>
    <scope>NUCLEOTIDE SEQUENCE [LARGE SCALE GENOMIC DNA]</scope>
    <source>
        <strain evidence="5 6">LMG 31461</strain>
    </source>
</reference>
<dbReference type="InterPro" id="IPR054491">
    <property type="entry name" value="MGH1-like_GH"/>
</dbReference>
<feature type="domain" description="Mannosylglycerate hydrolase MGH1-like glycoside hydrolase" evidence="4">
    <location>
        <begin position="231"/>
        <end position="534"/>
    </location>
</feature>
<dbReference type="PANTHER" id="PTHR10412">
    <property type="entry name" value="MANNOSYL-OLIGOSACCHARIDE GLUCOSIDASE"/>
    <property type="match status" value="1"/>
</dbReference>
<dbReference type="Gene3D" id="1.50.10.10">
    <property type="match status" value="1"/>
</dbReference>
<evidence type="ECO:0000256" key="3">
    <source>
        <dbReference type="ARBA" id="ARBA00023295"/>
    </source>
</evidence>
<dbReference type="Pfam" id="PF22422">
    <property type="entry name" value="MGH1-like_GH"/>
    <property type="match status" value="1"/>
</dbReference>
<evidence type="ECO:0000259" key="4">
    <source>
        <dbReference type="Pfam" id="PF22422"/>
    </source>
</evidence>
<dbReference type="InterPro" id="IPR004888">
    <property type="entry name" value="Glycoside_hydrolase_63"/>
</dbReference>
<evidence type="ECO:0000256" key="2">
    <source>
        <dbReference type="ARBA" id="ARBA00022801"/>
    </source>
</evidence>
<name>A0ABX1XBP3_9BACL</name>
<sequence>MESLQALYLNKHQPDIWGEGILFAYSGLDGTTDSAAQFVATSGSGIGQFLIHTPIRRRLNISIPQTSHVRVITGDTFVADWEEGHVILTYAEWHTLVGIAPMHLLISVEKELNGGEVSPDVSKLGSNPEHGSEVVFLRRLDGQFSLSYGRTLEEAGNRAQQGLEVNVRHTAERHLQSYDLLPELSANQVEQHSDRLRLLKKCYSIMRVNTLSKEGAIQQRWSTPNRVPHRYMWLWDSAFHSFGMNDAHPDAAWDFLRSMLEMRQECGMIPITAVWTGEFVSVTQPPLLAWAVWNNFLRNKKSENLAYAFPILEKYLAWDLANRDENKNGLLEWKIELDTNCRSGESGADNSPRFDSGEQLDVVDFSVFAANDMLYTALIAEELGEAERAETWRSRSQSMSSAIHLMLWNEEEGFYYDRKFNGELSNVKAVSGFLPLLLLDLPSERVDRLISALQDSSHFGSVVPVPSVSLSHSSYSTDMWRGPTWINMNYLIVIGLTRQGRLEEAQRLKEQTIALVDKYYKQYGVLFEYYDSSDHTAPVQCDRKGLFKEPYDIRQKVNVIRDYHWTAALTFSLLVEGYRV</sequence>
<gene>
    <name evidence="5" type="ORF">GC096_15270</name>
</gene>
<evidence type="ECO:0000313" key="5">
    <source>
        <dbReference type="EMBL" id="NOU65393.1"/>
    </source>
</evidence>
<dbReference type="Proteomes" id="UP000653578">
    <property type="component" value="Unassembled WGS sequence"/>
</dbReference>
<dbReference type="InterPro" id="IPR008928">
    <property type="entry name" value="6-hairpin_glycosidase_sf"/>
</dbReference>
<keyword evidence="6" id="KW-1185">Reference proteome</keyword>
<keyword evidence="2" id="KW-0378">Hydrolase</keyword>
<comment type="caution">
    <text evidence="5">The sequence shown here is derived from an EMBL/GenBank/DDBJ whole genome shotgun (WGS) entry which is preliminary data.</text>
</comment>
<dbReference type="SUPFAM" id="SSF48208">
    <property type="entry name" value="Six-hairpin glycosidases"/>
    <property type="match status" value="1"/>
</dbReference>
<proteinExistence type="inferred from homology"/>
<evidence type="ECO:0000313" key="6">
    <source>
        <dbReference type="Proteomes" id="UP000653578"/>
    </source>
</evidence>
<dbReference type="EMBL" id="WHNY01000044">
    <property type="protein sequence ID" value="NOU65393.1"/>
    <property type="molecule type" value="Genomic_DNA"/>
</dbReference>
<dbReference type="InterPro" id="IPR012341">
    <property type="entry name" value="6hp_glycosidase-like_sf"/>
</dbReference>